<dbReference type="RefSeq" id="WP_379928061.1">
    <property type="nucleotide sequence ID" value="NZ_JBHUMM010000005.1"/>
</dbReference>
<evidence type="ECO:0000259" key="1">
    <source>
        <dbReference type="PROSITE" id="PS50994"/>
    </source>
</evidence>
<dbReference type="InterPro" id="IPR001584">
    <property type="entry name" value="Integrase_cat-core"/>
</dbReference>
<comment type="caution">
    <text evidence="2">The sequence shown here is derived from an EMBL/GenBank/DDBJ whole genome shotgun (WGS) entry which is preliminary data.</text>
</comment>
<dbReference type="SUPFAM" id="SSF53098">
    <property type="entry name" value="Ribonuclease H-like"/>
    <property type="match status" value="1"/>
</dbReference>
<proteinExistence type="predicted"/>
<dbReference type="PROSITE" id="PS50994">
    <property type="entry name" value="INTEGRASE"/>
    <property type="match status" value="1"/>
</dbReference>
<evidence type="ECO:0000313" key="3">
    <source>
        <dbReference type="Proteomes" id="UP001597497"/>
    </source>
</evidence>
<dbReference type="Gene3D" id="3.30.420.10">
    <property type="entry name" value="Ribonuclease H-like superfamily/Ribonuclease H"/>
    <property type="match status" value="1"/>
</dbReference>
<name>A0ABW5R7D9_9BACL</name>
<organism evidence="2 3">
    <name type="scientific">Marinicrinis sediminis</name>
    <dbReference type="NCBI Taxonomy" id="1652465"/>
    <lineage>
        <taxon>Bacteria</taxon>
        <taxon>Bacillati</taxon>
        <taxon>Bacillota</taxon>
        <taxon>Bacilli</taxon>
        <taxon>Bacillales</taxon>
        <taxon>Paenibacillaceae</taxon>
    </lineage>
</organism>
<reference evidence="3" key="1">
    <citation type="journal article" date="2019" name="Int. J. Syst. Evol. Microbiol.">
        <title>The Global Catalogue of Microorganisms (GCM) 10K type strain sequencing project: providing services to taxonomists for standard genome sequencing and annotation.</title>
        <authorList>
            <consortium name="The Broad Institute Genomics Platform"/>
            <consortium name="The Broad Institute Genome Sequencing Center for Infectious Disease"/>
            <person name="Wu L."/>
            <person name="Ma J."/>
        </authorList>
    </citation>
    <scope>NUCLEOTIDE SEQUENCE [LARGE SCALE GENOMIC DNA]</scope>
    <source>
        <strain evidence="3">KCTC 33676</strain>
    </source>
</reference>
<accession>A0ABW5R7D9</accession>
<dbReference type="EMBL" id="JBHUMM010000005">
    <property type="protein sequence ID" value="MFD2670646.1"/>
    <property type="molecule type" value="Genomic_DNA"/>
</dbReference>
<protein>
    <submittedName>
        <fullName evidence="2">Integrase core domain-containing protein</fullName>
    </submittedName>
</protein>
<dbReference type="Proteomes" id="UP001597497">
    <property type="component" value="Unassembled WGS sequence"/>
</dbReference>
<evidence type="ECO:0000313" key="2">
    <source>
        <dbReference type="EMBL" id="MFD2670646.1"/>
    </source>
</evidence>
<gene>
    <name evidence="2" type="ORF">ACFSUC_03350</name>
</gene>
<dbReference type="InterPro" id="IPR036397">
    <property type="entry name" value="RNaseH_sf"/>
</dbReference>
<dbReference type="PANTHER" id="PTHR47515:SF1">
    <property type="entry name" value="BLR2054 PROTEIN"/>
    <property type="match status" value="1"/>
</dbReference>
<dbReference type="Pfam" id="PF13683">
    <property type="entry name" value="rve_3"/>
    <property type="match status" value="1"/>
</dbReference>
<sequence>MIRSDNGTQFTSKAFANACEELDMEHERIPPRTPNMNAHIEAFHRILEDECLSRHEFQSDVEAY</sequence>
<dbReference type="PANTHER" id="PTHR47515">
    <property type="entry name" value="LOW CALCIUM RESPONSE LOCUS PROTEIN T"/>
    <property type="match status" value="1"/>
</dbReference>
<feature type="domain" description="Integrase catalytic" evidence="1">
    <location>
        <begin position="1"/>
        <end position="64"/>
    </location>
</feature>
<keyword evidence="3" id="KW-1185">Reference proteome</keyword>
<dbReference type="InterPro" id="IPR012337">
    <property type="entry name" value="RNaseH-like_sf"/>
</dbReference>